<keyword evidence="13" id="KW-1185">Reference proteome</keyword>
<feature type="binding site" evidence="9">
    <location>
        <position position="89"/>
    </location>
    <ligand>
        <name>[4Fe-4S] cluster</name>
        <dbReference type="ChEBI" id="CHEBI:49883"/>
        <label>2</label>
        <note>4Fe-4S-S-AdoMet</note>
    </ligand>
</feature>
<proteinExistence type="inferred from homology"/>
<evidence type="ECO:0000256" key="7">
    <source>
        <dbReference type="ARBA" id="ARBA00023014"/>
    </source>
</evidence>
<dbReference type="NCBIfam" id="TIGR00510">
    <property type="entry name" value="lipA"/>
    <property type="match status" value="1"/>
</dbReference>
<gene>
    <name evidence="9" type="primary">lipA</name>
    <name evidence="12" type="ORF">DAMNIGENAA_29400</name>
</gene>
<dbReference type="NCBIfam" id="NF009544">
    <property type="entry name" value="PRK12928.1"/>
    <property type="match status" value="1"/>
</dbReference>
<comment type="similarity">
    <text evidence="9">Belongs to the radical SAM superfamily. Lipoyl synthase family.</text>
</comment>
<keyword evidence="6 9" id="KW-0408">Iron</keyword>
<dbReference type="InterPro" id="IPR006638">
    <property type="entry name" value="Elp3/MiaA/NifB-like_rSAM"/>
</dbReference>
<dbReference type="InterPro" id="IPR003698">
    <property type="entry name" value="Lipoyl_synth"/>
</dbReference>
<dbReference type="EC" id="2.8.1.8" evidence="9"/>
<evidence type="ECO:0000256" key="3">
    <source>
        <dbReference type="ARBA" id="ARBA00022679"/>
    </source>
</evidence>
<reference evidence="12" key="1">
    <citation type="submission" date="2022-12" db="EMBL/GenBank/DDBJ databases">
        <title>Reference genome sequencing for broad-spectrum identification of bacterial and archaeal isolates by mass spectrometry.</title>
        <authorList>
            <person name="Sekiguchi Y."/>
            <person name="Tourlousse D.M."/>
        </authorList>
    </citation>
    <scope>NUCLEOTIDE SEQUENCE</scope>
    <source>
        <strain evidence="12">ASRB1</strain>
    </source>
</reference>
<evidence type="ECO:0000256" key="10">
    <source>
        <dbReference type="SAM" id="MobiDB-lite"/>
    </source>
</evidence>
<evidence type="ECO:0000256" key="9">
    <source>
        <dbReference type="HAMAP-Rule" id="MF_00206"/>
    </source>
</evidence>
<dbReference type="GO" id="GO:0009249">
    <property type="term" value="P:protein lipoylation"/>
    <property type="evidence" value="ECO:0007669"/>
    <property type="project" value="UniProtKB-UniRule"/>
</dbReference>
<dbReference type="GO" id="GO:0051539">
    <property type="term" value="F:4 iron, 4 sulfur cluster binding"/>
    <property type="evidence" value="ECO:0007669"/>
    <property type="project" value="UniProtKB-UniRule"/>
</dbReference>
<dbReference type="PIRSF" id="PIRSF005963">
    <property type="entry name" value="Lipoyl_synth"/>
    <property type="match status" value="1"/>
</dbReference>
<comment type="function">
    <text evidence="9">Catalyzes the radical-mediated insertion of two sulfur atoms into the C-6 and C-8 positions of the octanoyl moiety bound to the lipoyl domains of lipoate-dependent enzymes, thereby converting the octanoylated domains into lipoylated derivatives.</text>
</comment>
<dbReference type="NCBIfam" id="NF004019">
    <property type="entry name" value="PRK05481.1"/>
    <property type="match status" value="1"/>
</dbReference>
<dbReference type="InterPro" id="IPR031691">
    <property type="entry name" value="LIAS_N"/>
</dbReference>
<comment type="catalytic activity">
    <reaction evidence="8 9">
        <text>[[Fe-S] cluster scaffold protein carrying a second [4Fe-4S](2+) cluster] + N(6)-octanoyl-L-lysyl-[protein] + 2 oxidized [2Fe-2S]-[ferredoxin] + 2 S-adenosyl-L-methionine + 4 H(+) = [[Fe-S] cluster scaffold protein] + N(6)-[(R)-dihydrolipoyl]-L-lysyl-[protein] + 4 Fe(3+) + 2 hydrogen sulfide + 2 5'-deoxyadenosine + 2 L-methionine + 2 reduced [2Fe-2S]-[ferredoxin]</text>
        <dbReference type="Rhea" id="RHEA:16585"/>
        <dbReference type="Rhea" id="RHEA-COMP:9928"/>
        <dbReference type="Rhea" id="RHEA-COMP:10000"/>
        <dbReference type="Rhea" id="RHEA-COMP:10001"/>
        <dbReference type="Rhea" id="RHEA-COMP:10475"/>
        <dbReference type="Rhea" id="RHEA-COMP:14568"/>
        <dbReference type="Rhea" id="RHEA-COMP:14569"/>
        <dbReference type="ChEBI" id="CHEBI:15378"/>
        <dbReference type="ChEBI" id="CHEBI:17319"/>
        <dbReference type="ChEBI" id="CHEBI:29034"/>
        <dbReference type="ChEBI" id="CHEBI:29919"/>
        <dbReference type="ChEBI" id="CHEBI:33722"/>
        <dbReference type="ChEBI" id="CHEBI:33737"/>
        <dbReference type="ChEBI" id="CHEBI:33738"/>
        <dbReference type="ChEBI" id="CHEBI:57844"/>
        <dbReference type="ChEBI" id="CHEBI:59789"/>
        <dbReference type="ChEBI" id="CHEBI:78809"/>
        <dbReference type="ChEBI" id="CHEBI:83100"/>
        <dbReference type="EC" id="2.8.1.8"/>
    </reaction>
</comment>
<dbReference type="InterPro" id="IPR058240">
    <property type="entry name" value="rSAM_sf"/>
</dbReference>
<feature type="binding site" evidence="9">
    <location>
        <position position="86"/>
    </location>
    <ligand>
        <name>[4Fe-4S] cluster</name>
        <dbReference type="ChEBI" id="CHEBI:49883"/>
        <label>2</label>
        <note>4Fe-4S-S-AdoMet</note>
    </ligand>
</feature>
<feature type="compositionally biased region" description="Basic and acidic residues" evidence="10">
    <location>
        <begin position="1"/>
        <end position="12"/>
    </location>
</feature>
<feature type="domain" description="Radical SAM core" evidence="11">
    <location>
        <begin position="68"/>
        <end position="287"/>
    </location>
</feature>
<dbReference type="InterPro" id="IPR007197">
    <property type="entry name" value="rSAM"/>
</dbReference>
<dbReference type="GO" id="GO:0005737">
    <property type="term" value="C:cytoplasm"/>
    <property type="evidence" value="ECO:0007669"/>
    <property type="project" value="UniProtKB-SubCell"/>
</dbReference>
<dbReference type="SFLD" id="SFLDS00029">
    <property type="entry name" value="Radical_SAM"/>
    <property type="match status" value="1"/>
</dbReference>
<organism evidence="12 13">
    <name type="scientific">Desulforhabdus amnigena</name>
    <dbReference type="NCBI Taxonomy" id="40218"/>
    <lineage>
        <taxon>Bacteria</taxon>
        <taxon>Pseudomonadati</taxon>
        <taxon>Thermodesulfobacteriota</taxon>
        <taxon>Syntrophobacteria</taxon>
        <taxon>Syntrophobacterales</taxon>
        <taxon>Syntrophobacteraceae</taxon>
        <taxon>Desulforhabdus</taxon>
    </lineage>
</organism>
<dbReference type="PROSITE" id="PS51918">
    <property type="entry name" value="RADICAL_SAM"/>
    <property type="match status" value="1"/>
</dbReference>
<dbReference type="SFLD" id="SFLDF00271">
    <property type="entry name" value="lipoyl_synthase"/>
    <property type="match status" value="1"/>
</dbReference>
<keyword evidence="2 9" id="KW-0963">Cytoplasm</keyword>
<dbReference type="SFLD" id="SFLDG01058">
    <property type="entry name" value="lipoyl_synthase_like"/>
    <property type="match status" value="1"/>
</dbReference>
<comment type="cofactor">
    <cofactor evidence="9">
        <name>[4Fe-4S] cluster</name>
        <dbReference type="ChEBI" id="CHEBI:49883"/>
    </cofactor>
    <text evidence="9">Binds 2 [4Fe-4S] clusters per subunit. One cluster is coordinated with 3 cysteines and an exchangeable S-adenosyl-L-methionine.</text>
</comment>
<dbReference type="AlphaFoldDB" id="A0A9W6FVC4"/>
<comment type="pathway">
    <text evidence="9">Protein modification; protein lipoylation via endogenous pathway; protein N(6)-(lipoyl)lysine from octanoyl-[acyl-carrier-protein]: step 2/2.</text>
</comment>
<feature type="binding site" evidence="9">
    <location>
        <position position="67"/>
    </location>
    <ligand>
        <name>[4Fe-4S] cluster</name>
        <dbReference type="ChEBI" id="CHEBI:49883"/>
        <label>1</label>
    </ligand>
</feature>
<evidence type="ECO:0000256" key="1">
    <source>
        <dbReference type="ARBA" id="ARBA00022485"/>
    </source>
</evidence>
<dbReference type="PANTHER" id="PTHR10949:SF0">
    <property type="entry name" value="LIPOYL SYNTHASE, MITOCHONDRIAL"/>
    <property type="match status" value="1"/>
</dbReference>
<feature type="binding site" evidence="9">
    <location>
        <position position="61"/>
    </location>
    <ligand>
        <name>[4Fe-4S] cluster</name>
        <dbReference type="ChEBI" id="CHEBI:49883"/>
        <label>1</label>
    </ligand>
</feature>
<keyword evidence="1 9" id="KW-0004">4Fe-4S</keyword>
<evidence type="ECO:0000313" key="12">
    <source>
        <dbReference type="EMBL" id="GLI35507.1"/>
    </source>
</evidence>
<dbReference type="Proteomes" id="UP001144372">
    <property type="component" value="Unassembled WGS sequence"/>
</dbReference>
<feature type="binding site" evidence="9">
    <location>
        <position position="56"/>
    </location>
    <ligand>
        <name>[4Fe-4S] cluster</name>
        <dbReference type="ChEBI" id="CHEBI:49883"/>
        <label>1</label>
    </ligand>
</feature>
<dbReference type="GO" id="GO:0046872">
    <property type="term" value="F:metal ion binding"/>
    <property type="evidence" value="ECO:0007669"/>
    <property type="project" value="UniProtKB-KW"/>
</dbReference>
<feature type="binding site" evidence="9">
    <location>
        <position position="82"/>
    </location>
    <ligand>
        <name>[4Fe-4S] cluster</name>
        <dbReference type="ChEBI" id="CHEBI:49883"/>
        <label>2</label>
        <note>4Fe-4S-S-AdoMet</note>
    </ligand>
</feature>
<evidence type="ECO:0000256" key="5">
    <source>
        <dbReference type="ARBA" id="ARBA00022723"/>
    </source>
</evidence>
<evidence type="ECO:0000259" key="11">
    <source>
        <dbReference type="PROSITE" id="PS51918"/>
    </source>
</evidence>
<dbReference type="RefSeq" id="WP_281795399.1">
    <property type="nucleotide sequence ID" value="NZ_BSDR01000001.1"/>
</dbReference>
<dbReference type="FunFam" id="3.20.20.70:FF:000040">
    <property type="entry name" value="Lipoyl synthase"/>
    <property type="match status" value="1"/>
</dbReference>
<dbReference type="SUPFAM" id="SSF102114">
    <property type="entry name" value="Radical SAM enzymes"/>
    <property type="match status" value="1"/>
</dbReference>
<evidence type="ECO:0000256" key="6">
    <source>
        <dbReference type="ARBA" id="ARBA00023004"/>
    </source>
</evidence>
<keyword evidence="7 9" id="KW-0411">Iron-sulfur</keyword>
<dbReference type="GO" id="GO:0016992">
    <property type="term" value="F:lipoate synthase activity"/>
    <property type="evidence" value="ECO:0007669"/>
    <property type="project" value="UniProtKB-UniRule"/>
</dbReference>
<evidence type="ECO:0000256" key="2">
    <source>
        <dbReference type="ARBA" id="ARBA00022490"/>
    </source>
</evidence>
<dbReference type="PANTHER" id="PTHR10949">
    <property type="entry name" value="LIPOYL SYNTHASE"/>
    <property type="match status" value="1"/>
</dbReference>
<dbReference type="EMBL" id="BSDR01000001">
    <property type="protein sequence ID" value="GLI35507.1"/>
    <property type="molecule type" value="Genomic_DNA"/>
</dbReference>
<keyword evidence="5 9" id="KW-0479">Metal-binding</keyword>
<comment type="caution">
    <text evidence="12">The sequence shown here is derived from an EMBL/GenBank/DDBJ whole genome shotgun (WGS) entry which is preliminary data.</text>
</comment>
<dbReference type="SMART" id="SM00729">
    <property type="entry name" value="Elp3"/>
    <property type="match status" value="1"/>
</dbReference>
<dbReference type="Pfam" id="PF04055">
    <property type="entry name" value="Radical_SAM"/>
    <property type="match status" value="1"/>
</dbReference>
<feature type="binding site" evidence="9">
    <location>
        <position position="298"/>
    </location>
    <ligand>
        <name>[4Fe-4S] cluster</name>
        <dbReference type="ChEBI" id="CHEBI:49883"/>
        <label>1</label>
    </ligand>
</feature>
<keyword evidence="4 9" id="KW-0949">S-adenosyl-L-methionine</keyword>
<dbReference type="CDD" id="cd01335">
    <property type="entry name" value="Radical_SAM"/>
    <property type="match status" value="1"/>
</dbReference>
<dbReference type="Pfam" id="PF16881">
    <property type="entry name" value="LIAS_N"/>
    <property type="match status" value="1"/>
</dbReference>
<sequence length="322" mass="35815">MKRQDLERKKDSTGAADNGHWQKTPKPSWIRVRLPSGEAFQRLKDLMRSKSLHTVCEEARCPNMAECWGCGTATFLILGDICTRDCRFCAVKTGNPGLNFLNLKEEPGQVADAVAAMELRHAVITSVTRDDLEDGGASIFAETIRKIHERTPGCTVEVLIPDFKGNLDSLKAVVKARPDILGHNVETVPRLYPLARPQAAYGRSLRVLGVVKEIDLNILTKSGVMVGLGETREEILDVMKDLRSVGCDIFTIGQYLSPTQHHLPVVRYYTPEEFESLKEAGIRAGFRWVESGPLVRSSYHAEAQVRELRTRQVGITHGPVQS</sequence>
<keyword evidence="3 9" id="KW-0808">Transferase</keyword>
<accession>A0A9W6FVC4</accession>
<protein>
    <recommendedName>
        <fullName evidence="9">Lipoyl synthase</fullName>
        <ecNumber evidence="9">2.8.1.8</ecNumber>
    </recommendedName>
    <alternativeName>
        <fullName evidence="9">Lip-syn</fullName>
        <shortName evidence="9">LS</shortName>
    </alternativeName>
    <alternativeName>
        <fullName evidence="9">Lipoate synthase</fullName>
    </alternativeName>
    <alternativeName>
        <fullName evidence="9">Lipoic acid synthase</fullName>
    </alternativeName>
    <alternativeName>
        <fullName evidence="9">Sulfur insertion protein LipA</fullName>
    </alternativeName>
</protein>
<dbReference type="Gene3D" id="3.20.20.70">
    <property type="entry name" value="Aldolase class I"/>
    <property type="match status" value="1"/>
</dbReference>
<comment type="subcellular location">
    <subcellularLocation>
        <location evidence="9">Cytoplasm</location>
    </subcellularLocation>
</comment>
<name>A0A9W6FVC4_9BACT</name>
<dbReference type="InterPro" id="IPR013785">
    <property type="entry name" value="Aldolase_TIM"/>
</dbReference>
<evidence type="ECO:0000256" key="8">
    <source>
        <dbReference type="ARBA" id="ARBA00047326"/>
    </source>
</evidence>
<dbReference type="HAMAP" id="MF_00206">
    <property type="entry name" value="Lipoyl_synth"/>
    <property type="match status" value="1"/>
</dbReference>
<evidence type="ECO:0000256" key="4">
    <source>
        <dbReference type="ARBA" id="ARBA00022691"/>
    </source>
</evidence>
<feature type="region of interest" description="Disordered" evidence="10">
    <location>
        <begin position="1"/>
        <end position="25"/>
    </location>
</feature>
<evidence type="ECO:0000313" key="13">
    <source>
        <dbReference type="Proteomes" id="UP001144372"/>
    </source>
</evidence>